<dbReference type="EMBL" id="JACGCI010000273">
    <property type="protein sequence ID" value="KAF6741223.1"/>
    <property type="molecule type" value="Genomic_DNA"/>
</dbReference>
<dbReference type="AlphaFoldDB" id="A0A8H6H691"/>
<keyword evidence="2" id="KW-1185">Reference proteome</keyword>
<gene>
    <name evidence="1" type="ORF">DFP72DRAFT_862825</name>
</gene>
<organism evidence="1 2">
    <name type="scientific">Ephemerocybe angulata</name>
    <dbReference type="NCBI Taxonomy" id="980116"/>
    <lineage>
        <taxon>Eukaryota</taxon>
        <taxon>Fungi</taxon>
        <taxon>Dikarya</taxon>
        <taxon>Basidiomycota</taxon>
        <taxon>Agaricomycotina</taxon>
        <taxon>Agaricomycetes</taxon>
        <taxon>Agaricomycetidae</taxon>
        <taxon>Agaricales</taxon>
        <taxon>Agaricineae</taxon>
        <taxon>Psathyrellaceae</taxon>
        <taxon>Ephemerocybe</taxon>
    </lineage>
</organism>
<comment type="caution">
    <text evidence="1">The sequence shown here is derived from an EMBL/GenBank/DDBJ whole genome shotgun (WGS) entry which is preliminary data.</text>
</comment>
<proteinExistence type="predicted"/>
<protein>
    <submittedName>
        <fullName evidence="1">Uncharacterized protein</fullName>
    </submittedName>
</protein>
<accession>A0A8H6H691</accession>
<evidence type="ECO:0000313" key="1">
    <source>
        <dbReference type="EMBL" id="KAF6741223.1"/>
    </source>
</evidence>
<evidence type="ECO:0000313" key="2">
    <source>
        <dbReference type="Proteomes" id="UP000521943"/>
    </source>
</evidence>
<reference evidence="1 2" key="1">
    <citation type="submission" date="2020-07" db="EMBL/GenBank/DDBJ databases">
        <title>Comparative genomics of pyrophilous fungi reveals a link between fire events and developmental genes.</title>
        <authorList>
            <consortium name="DOE Joint Genome Institute"/>
            <person name="Steindorff A.S."/>
            <person name="Carver A."/>
            <person name="Calhoun S."/>
            <person name="Stillman K."/>
            <person name="Liu H."/>
            <person name="Lipzen A."/>
            <person name="Pangilinan J."/>
            <person name="Labutti K."/>
            <person name="Bruns T.D."/>
            <person name="Grigoriev I.V."/>
        </authorList>
    </citation>
    <scope>NUCLEOTIDE SEQUENCE [LARGE SCALE GENOMIC DNA]</scope>
    <source>
        <strain evidence="1 2">CBS 144469</strain>
    </source>
</reference>
<sequence>MDHNITASIRIRFDNRGTSGSQYFESHQAPFNLASITNEPGGRMSIVVIVVILASPRVGRAVLVPHTPDNVGTTQSLMRPFPRACRLGLFVIRVLLICLATFSHHRLNGHVDPVLAQPGRIHRFNIFTRKRLDRDATVWNHRALHNQGPLQDQGRRGGKSPGFDQCIHSIEIRLRLSGGEFSKHALAQHMSFMEDIGPHIRLKIWSAKSLIAIGNWQPGFGNAD</sequence>
<dbReference type="Proteomes" id="UP000521943">
    <property type="component" value="Unassembled WGS sequence"/>
</dbReference>
<name>A0A8H6H691_9AGAR</name>